<protein>
    <submittedName>
        <fullName evidence="1">Uncharacterized protein</fullName>
    </submittedName>
</protein>
<dbReference type="AlphaFoldDB" id="A0A2Z5G753"/>
<dbReference type="Proteomes" id="UP000253606">
    <property type="component" value="Chromosome"/>
</dbReference>
<keyword evidence="2" id="KW-1185">Reference proteome</keyword>
<evidence type="ECO:0000313" key="2">
    <source>
        <dbReference type="Proteomes" id="UP000253606"/>
    </source>
</evidence>
<reference evidence="1 2" key="1">
    <citation type="journal article" date="2018" name="Front. Microbiol.">
        <title>Hydrolytic Capabilities as a Key to Environmental Success: Chitinolytic and Cellulolytic Acidobacteria From Acidic Sub-arctic Soils and Boreal Peatlands.</title>
        <authorList>
            <person name="Belova S.E."/>
            <person name="Ravin N.V."/>
            <person name="Pankratov T.A."/>
            <person name="Rakitin A.L."/>
            <person name="Ivanova A.A."/>
            <person name="Beletsky A.V."/>
            <person name="Mardanov A.V."/>
            <person name="Sinninghe Damste J.S."/>
            <person name="Dedysh S.N."/>
        </authorList>
    </citation>
    <scope>NUCLEOTIDE SEQUENCE [LARGE SCALE GENOMIC DNA]</scope>
    <source>
        <strain evidence="1 2">SBC82</strain>
    </source>
</reference>
<gene>
    <name evidence="1" type="ORF">ACPOL_5838</name>
</gene>
<dbReference type="KEGG" id="abas:ACPOL_5838"/>
<accession>A0A2Z5G753</accession>
<organism evidence="1 2">
    <name type="scientific">Acidisarcina polymorpha</name>
    <dbReference type="NCBI Taxonomy" id="2211140"/>
    <lineage>
        <taxon>Bacteria</taxon>
        <taxon>Pseudomonadati</taxon>
        <taxon>Acidobacteriota</taxon>
        <taxon>Terriglobia</taxon>
        <taxon>Terriglobales</taxon>
        <taxon>Acidobacteriaceae</taxon>
        <taxon>Acidisarcina</taxon>
    </lineage>
</organism>
<dbReference type="EMBL" id="CP030840">
    <property type="protein sequence ID" value="AXC15082.1"/>
    <property type="molecule type" value="Genomic_DNA"/>
</dbReference>
<dbReference type="RefSeq" id="WP_114209719.1">
    <property type="nucleotide sequence ID" value="NZ_CP030840.1"/>
</dbReference>
<proteinExistence type="predicted"/>
<evidence type="ECO:0000313" key="1">
    <source>
        <dbReference type="EMBL" id="AXC15082.1"/>
    </source>
</evidence>
<sequence length="133" mass="14601">MSAPVPFRLTALRSDVRTELWRSFASLLRSYAAAASLNGVEHGVLDLTPGSLEIVVKGSTLRVEYYPTLGRGVWSLTTKDKQERDKQERGTFELNADGTVALDRSEFDMDHAAIHLVGLLTTAATLDRIEVPA</sequence>
<name>A0A2Z5G753_9BACT</name>